<protein>
    <recommendedName>
        <fullName evidence="1">KAP NTPase domain-containing protein</fullName>
    </recommendedName>
</protein>
<evidence type="ECO:0000313" key="3">
    <source>
        <dbReference type="Proteomes" id="UP000290889"/>
    </source>
</evidence>
<feature type="domain" description="KAP NTPase" evidence="1">
    <location>
        <begin position="23"/>
        <end position="288"/>
    </location>
</feature>
<dbReference type="OrthoDB" id="88903at2"/>
<accession>A0A411E9U7</accession>
<keyword evidence="3" id="KW-1185">Reference proteome</keyword>
<dbReference type="Proteomes" id="UP000290889">
    <property type="component" value="Chromosome"/>
</dbReference>
<dbReference type="PANTHER" id="PTHR22674:SF6">
    <property type="entry name" value="NTPASE KAP FAMILY P-LOOP DOMAIN-CONTAINING PROTEIN 1"/>
    <property type="match status" value="1"/>
</dbReference>
<name>A0A411E9U7_9FLAO</name>
<evidence type="ECO:0000259" key="1">
    <source>
        <dbReference type="Pfam" id="PF07693"/>
    </source>
</evidence>
<evidence type="ECO:0000313" key="2">
    <source>
        <dbReference type="EMBL" id="QBA64230.1"/>
    </source>
</evidence>
<reference evidence="2 3" key="1">
    <citation type="submission" date="2019-01" db="EMBL/GenBank/DDBJ databases">
        <title>Muriicola soli sp. nov., isolated from soil.</title>
        <authorList>
            <person name="Kang H.J."/>
            <person name="Kim S.B."/>
        </authorList>
    </citation>
    <scope>NUCLEOTIDE SEQUENCE [LARGE SCALE GENOMIC DNA]</scope>
    <source>
        <strain evidence="2 3">MMS17-SY002</strain>
    </source>
</reference>
<gene>
    <name evidence="2" type="ORF">EQY75_06630</name>
</gene>
<organism evidence="2 3">
    <name type="scientific">Muriicola soli</name>
    <dbReference type="NCBI Taxonomy" id="2507538"/>
    <lineage>
        <taxon>Bacteria</taxon>
        <taxon>Pseudomonadati</taxon>
        <taxon>Bacteroidota</taxon>
        <taxon>Flavobacteriia</taxon>
        <taxon>Flavobacteriales</taxon>
        <taxon>Flavobacteriaceae</taxon>
        <taxon>Muriicola</taxon>
    </lineage>
</organism>
<dbReference type="PANTHER" id="PTHR22674">
    <property type="entry name" value="NTPASE, KAP FAMILY P-LOOP DOMAIN-CONTAINING 1"/>
    <property type="match status" value="1"/>
</dbReference>
<dbReference type="RefSeq" id="WP_129604077.1">
    <property type="nucleotide sequence ID" value="NZ_CP035544.1"/>
</dbReference>
<sequence>MDIKHYEIEIVPENPFANCKLDRQKYSSVLTNIINSYPSGFVLGLNNKWGTGKTTFVKMWGQDLKNNGYQTLYFNAWENDFENNPLTALMGELKTITSEETEPAFKKTLKKASTLTKHIAPIIAKAIADRYIDTEGVKEAIVRVTEGLSDVFENEVHEYEKKKKSISDFRQSLSEFIANTNEGKPLIFIIDELDRCRPNYAVSILEQIKHFFSVPNVVYILSIDKEQLGNAIKGVYGSDDIDADEYLRRFIDIEYSIPEPEVDIFYQYLYDYFKFDEFFQSEERLKHEELKSDKPDFLKTCKLLFTNANIPLRQQEKIFAHSRLALRSFTSNMYVTPHIFLLLTFIKVRHNKFYNELKSKRLKIEEVQEKFLSIIKIDINEQTERQLMWMEISLVNVYNNFSQDSYYSRQLIDSVKETGDKKSIIGSVIKKNAEKDVMSILESINRGDGGGHLDLLHYVNRIDLLEEMKT</sequence>
<dbReference type="InterPro" id="IPR027417">
    <property type="entry name" value="P-loop_NTPase"/>
</dbReference>
<dbReference type="Gene3D" id="3.40.50.300">
    <property type="entry name" value="P-loop containing nucleotide triphosphate hydrolases"/>
    <property type="match status" value="1"/>
</dbReference>
<dbReference type="InterPro" id="IPR052754">
    <property type="entry name" value="NTPase_KAP_P-loop"/>
</dbReference>
<dbReference type="AlphaFoldDB" id="A0A411E9U7"/>
<proteinExistence type="predicted"/>
<dbReference type="Pfam" id="PF07693">
    <property type="entry name" value="KAP_NTPase"/>
    <property type="match status" value="1"/>
</dbReference>
<dbReference type="KEGG" id="mur:EQY75_06630"/>
<dbReference type="EMBL" id="CP035544">
    <property type="protein sequence ID" value="QBA64230.1"/>
    <property type="molecule type" value="Genomic_DNA"/>
</dbReference>
<dbReference type="InterPro" id="IPR011646">
    <property type="entry name" value="KAP_P-loop"/>
</dbReference>
<dbReference type="SUPFAM" id="SSF52540">
    <property type="entry name" value="P-loop containing nucleoside triphosphate hydrolases"/>
    <property type="match status" value="1"/>
</dbReference>